<comment type="function">
    <text evidence="8">Catalyzes the conversion of 7,8-dihydroneopterin to 6-hydroxymethyl-7,8-dihydropterin.</text>
</comment>
<feature type="domain" description="Dihydroneopterin aldolase/epimerase" evidence="9">
    <location>
        <begin position="57"/>
        <end position="170"/>
    </location>
</feature>
<keyword evidence="5 8" id="KW-0456">Lyase</keyword>
<dbReference type="PANTHER" id="PTHR42844:SF1">
    <property type="entry name" value="DIHYDRONEOPTERIN ALDOLASE 1-RELATED"/>
    <property type="match status" value="1"/>
</dbReference>
<dbReference type="UniPathway" id="UPA00077">
    <property type="reaction ID" value="UER00154"/>
</dbReference>
<comment type="subunit">
    <text evidence="7">Homooctamer. Forms a hollow cylinder assembled from two ring-shaped tetramers.</text>
</comment>
<accession>A0A4U5NKM5</accession>
<dbReference type="FunFam" id="3.30.1130.10:FF:000003">
    <property type="entry name" value="7,8-dihydroneopterin aldolase"/>
    <property type="match status" value="1"/>
</dbReference>
<proteinExistence type="inferred from homology"/>
<dbReference type="NCBIfam" id="TIGR00525">
    <property type="entry name" value="folB"/>
    <property type="match status" value="1"/>
</dbReference>
<dbReference type="AlphaFoldDB" id="A0A4U5NKM5"/>
<dbReference type="GO" id="GO:0046654">
    <property type="term" value="P:tetrahydrofolate biosynthetic process"/>
    <property type="evidence" value="ECO:0007669"/>
    <property type="project" value="UniProtKB-UniRule"/>
</dbReference>
<gene>
    <name evidence="10" type="ORF">D5086_0000260210</name>
</gene>
<dbReference type="STRING" id="43335.A0A4U5NKM5"/>
<dbReference type="Pfam" id="PF02152">
    <property type="entry name" value="FolB"/>
    <property type="match status" value="1"/>
</dbReference>
<evidence type="ECO:0000313" key="10">
    <source>
        <dbReference type="EMBL" id="TKR83988.1"/>
    </source>
</evidence>
<dbReference type="Gene3D" id="3.30.1130.10">
    <property type="match status" value="1"/>
</dbReference>
<evidence type="ECO:0000256" key="6">
    <source>
        <dbReference type="ARBA" id="ARBA00055579"/>
    </source>
</evidence>
<dbReference type="EC" id="4.1.2.25" evidence="8"/>
<dbReference type="SUPFAM" id="SSF55620">
    <property type="entry name" value="Tetrahydrobiopterin biosynthesis enzymes-like"/>
    <property type="match status" value="1"/>
</dbReference>
<organism evidence="10">
    <name type="scientific">Populus alba</name>
    <name type="common">White poplar</name>
    <dbReference type="NCBI Taxonomy" id="43335"/>
    <lineage>
        <taxon>Eukaryota</taxon>
        <taxon>Viridiplantae</taxon>
        <taxon>Streptophyta</taxon>
        <taxon>Embryophyta</taxon>
        <taxon>Tracheophyta</taxon>
        <taxon>Spermatophyta</taxon>
        <taxon>Magnoliopsida</taxon>
        <taxon>eudicotyledons</taxon>
        <taxon>Gunneridae</taxon>
        <taxon>Pentapetalae</taxon>
        <taxon>rosids</taxon>
        <taxon>fabids</taxon>
        <taxon>Malpighiales</taxon>
        <taxon>Salicaceae</taxon>
        <taxon>Saliceae</taxon>
        <taxon>Populus</taxon>
    </lineage>
</organism>
<dbReference type="EMBL" id="RCHU01001018">
    <property type="protein sequence ID" value="TKR83988.1"/>
    <property type="molecule type" value="Genomic_DNA"/>
</dbReference>
<dbReference type="InterPro" id="IPR043133">
    <property type="entry name" value="GTP-CH-I_C/QueF"/>
</dbReference>
<protein>
    <recommendedName>
        <fullName evidence="8">7,8-dihydroneopterin aldolase</fullName>
        <ecNumber evidence="8">4.1.2.25</ecNumber>
    </recommendedName>
</protein>
<comment type="caution">
    <text evidence="10">The sequence shown here is derived from an EMBL/GenBank/DDBJ whole genome shotgun (WGS) entry which is preliminary data.</text>
</comment>
<dbReference type="NCBIfam" id="TIGR00526">
    <property type="entry name" value="folB_dom"/>
    <property type="match status" value="1"/>
</dbReference>
<comment type="catalytic activity">
    <reaction evidence="1 8">
        <text>7,8-dihydroneopterin = 6-hydroxymethyl-7,8-dihydropterin + glycolaldehyde</text>
        <dbReference type="Rhea" id="RHEA:10540"/>
        <dbReference type="ChEBI" id="CHEBI:17001"/>
        <dbReference type="ChEBI" id="CHEBI:17071"/>
        <dbReference type="ChEBI" id="CHEBI:44841"/>
        <dbReference type="EC" id="4.1.2.25"/>
    </reaction>
</comment>
<dbReference type="GO" id="GO:0046656">
    <property type="term" value="P:folic acid biosynthetic process"/>
    <property type="evidence" value="ECO:0007669"/>
    <property type="project" value="UniProtKB-UniRule"/>
</dbReference>
<dbReference type="PANTHER" id="PTHR42844">
    <property type="entry name" value="DIHYDRONEOPTERIN ALDOLASE 1-RELATED"/>
    <property type="match status" value="1"/>
</dbReference>
<comment type="pathway">
    <text evidence="2 8">Cofactor biosynthesis; tetrahydrofolate biosynthesis; 2-amino-4-hydroxy-6-hydroxymethyl-7,8-dihydropteridine diphosphate from 7,8-dihydroneopterin triphosphate: step 3/4.</text>
</comment>
<sequence length="178" mass="19862">MILEFVRPPGPPPFNRFKNFHSIWVGANSRVTEAQHKFSHLLSEAMEGEEIRGGDKLILRGLMFHGFHGVKPEERALGQKFLIDVDAWMDLQAAGKSDCLSDTISYTEIYRIVKEIVEGPPQNLLESVAQLIASTTLSKYPQISAVRVKVGKPHVAVPGPLDYLGVEILRHRSSDMSN</sequence>
<dbReference type="CDD" id="cd00534">
    <property type="entry name" value="DHNA_DHNTPE"/>
    <property type="match status" value="1"/>
</dbReference>
<evidence type="ECO:0000259" key="9">
    <source>
        <dbReference type="SMART" id="SM00905"/>
    </source>
</evidence>
<dbReference type="GO" id="GO:0004150">
    <property type="term" value="F:dihydroneopterin aldolase activity"/>
    <property type="evidence" value="ECO:0007669"/>
    <property type="project" value="UniProtKB-UniRule"/>
</dbReference>
<evidence type="ECO:0000256" key="3">
    <source>
        <dbReference type="ARBA" id="ARBA00005708"/>
    </source>
</evidence>
<name>A0A4U5NKM5_POPAL</name>
<evidence type="ECO:0000256" key="7">
    <source>
        <dbReference type="ARBA" id="ARBA00063311"/>
    </source>
</evidence>
<dbReference type="SMART" id="SM00905">
    <property type="entry name" value="FolB"/>
    <property type="match status" value="1"/>
</dbReference>
<evidence type="ECO:0000256" key="1">
    <source>
        <dbReference type="ARBA" id="ARBA00001353"/>
    </source>
</evidence>
<comment type="function">
    <text evidence="6">Catalyzes the conversion of 7,8-dihydroneopterin into 6-hydroxymethyl-7,8-dihydropterin, a biosynthetic precursor of the vitamin tetrahydrofolate. Can use L-threo-dihydroneopterin and D-erythro-dihydroneopterin as substrates for the formation of 6-hydroxymethyldihydropterin, but it can also catalyze the epimerization of carbon 2' of dihydroneopterin and dihydromonapterin.</text>
</comment>
<keyword evidence="4 8" id="KW-0289">Folate biosynthesis</keyword>
<evidence type="ECO:0000256" key="8">
    <source>
        <dbReference type="RuleBase" id="RU362079"/>
    </source>
</evidence>
<comment type="similarity">
    <text evidence="3 8">Belongs to the DHNA family.</text>
</comment>
<dbReference type="InterPro" id="IPR006157">
    <property type="entry name" value="FolB_dom"/>
</dbReference>
<dbReference type="InterPro" id="IPR006156">
    <property type="entry name" value="Dihydroneopterin_aldolase"/>
</dbReference>
<evidence type="ECO:0000256" key="2">
    <source>
        <dbReference type="ARBA" id="ARBA00005013"/>
    </source>
</evidence>
<evidence type="ECO:0000256" key="5">
    <source>
        <dbReference type="ARBA" id="ARBA00023239"/>
    </source>
</evidence>
<evidence type="ECO:0000256" key="4">
    <source>
        <dbReference type="ARBA" id="ARBA00022909"/>
    </source>
</evidence>
<reference evidence="10" key="1">
    <citation type="submission" date="2018-10" db="EMBL/GenBank/DDBJ databases">
        <title>Population genomic analysis revealed the cold adaptation of white poplar.</title>
        <authorList>
            <person name="Liu Y.-J."/>
        </authorList>
    </citation>
    <scope>NUCLEOTIDE SEQUENCE [LARGE SCALE GENOMIC DNA]</scope>
    <source>
        <strain evidence="10">PAL-ZL1</strain>
    </source>
</reference>
<dbReference type="GO" id="GO:0005737">
    <property type="term" value="C:cytoplasm"/>
    <property type="evidence" value="ECO:0007669"/>
    <property type="project" value="TreeGrafter"/>
</dbReference>